<dbReference type="PANTHER" id="PTHR21096:SF0">
    <property type="entry name" value="PROTEIN FAM136A"/>
    <property type="match status" value="1"/>
</dbReference>
<name>A0ABD2QNS6_9PLAT</name>
<dbReference type="AlphaFoldDB" id="A0ABD2QNS6"/>
<evidence type="ECO:0000256" key="1">
    <source>
        <dbReference type="ARBA" id="ARBA00009952"/>
    </source>
</evidence>
<comment type="similarity">
    <text evidence="1">Belongs to the FAM136 family.</text>
</comment>
<accession>A0ABD2QNS6</accession>
<evidence type="ECO:0008006" key="4">
    <source>
        <dbReference type="Google" id="ProtNLM"/>
    </source>
</evidence>
<reference evidence="2 3" key="1">
    <citation type="submission" date="2024-11" db="EMBL/GenBank/DDBJ databases">
        <title>Adaptive evolution of stress response genes in parasites aligns with host niche diversity.</title>
        <authorList>
            <person name="Hahn C."/>
            <person name="Resl P."/>
        </authorList>
    </citation>
    <scope>NUCLEOTIDE SEQUENCE [LARGE SCALE GENOMIC DNA]</scope>
    <source>
        <strain evidence="2">EGGRZ-B1_66</strain>
        <tissue evidence="2">Body</tissue>
    </source>
</reference>
<proteinExistence type="inferred from homology"/>
<dbReference type="Pfam" id="PF05811">
    <property type="entry name" value="DUF842"/>
    <property type="match status" value="1"/>
</dbReference>
<gene>
    <name evidence="2" type="ORF">Ciccas_000139</name>
</gene>
<evidence type="ECO:0000313" key="2">
    <source>
        <dbReference type="EMBL" id="KAL3321182.1"/>
    </source>
</evidence>
<dbReference type="InterPro" id="IPR008560">
    <property type="entry name" value="DUF842_euk"/>
</dbReference>
<dbReference type="PANTHER" id="PTHR21096">
    <property type="entry name" value="PROTEIN FAM136A"/>
    <property type="match status" value="1"/>
</dbReference>
<evidence type="ECO:0000313" key="3">
    <source>
        <dbReference type="Proteomes" id="UP001626550"/>
    </source>
</evidence>
<sequence>MHSKFEDLQKRYNEALQQGVDKLDSTYLLKMHSNYFKCGLNCTSKGFTSSSDLESCIKRCEKPLSNVQYSMQQELNKIQQRLQQCASECAMKIGDRMPENATQSQKDSGENEMMSCASKCVDDQLTNVLPQLFSRLSKSMQETVQDQERLLH</sequence>
<dbReference type="EMBL" id="JBJKFK010000007">
    <property type="protein sequence ID" value="KAL3321182.1"/>
    <property type="molecule type" value="Genomic_DNA"/>
</dbReference>
<keyword evidence="3" id="KW-1185">Reference proteome</keyword>
<protein>
    <recommendedName>
        <fullName evidence="4">Protein FAM136A</fullName>
    </recommendedName>
</protein>
<comment type="caution">
    <text evidence="2">The sequence shown here is derived from an EMBL/GenBank/DDBJ whole genome shotgun (WGS) entry which is preliminary data.</text>
</comment>
<organism evidence="2 3">
    <name type="scientific">Cichlidogyrus casuarinus</name>
    <dbReference type="NCBI Taxonomy" id="1844966"/>
    <lineage>
        <taxon>Eukaryota</taxon>
        <taxon>Metazoa</taxon>
        <taxon>Spiralia</taxon>
        <taxon>Lophotrochozoa</taxon>
        <taxon>Platyhelminthes</taxon>
        <taxon>Monogenea</taxon>
        <taxon>Monopisthocotylea</taxon>
        <taxon>Dactylogyridea</taxon>
        <taxon>Ancyrocephalidae</taxon>
        <taxon>Cichlidogyrus</taxon>
    </lineage>
</organism>
<dbReference type="Proteomes" id="UP001626550">
    <property type="component" value="Unassembled WGS sequence"/>
</dbReference>